<keyword evidence="3" id="KW-1133">Transmembrane helix</keyword>
<dbReference type="InterPro" id="IPR024078">
    <property type="entry name" value="LmbE-like_dom_sf"/>
</dbReference>
<reference evidence="4" key="1">
    <citation type="submission" date="2025-08" db="UniProtKB">
        <authorList>
            <consortium name="Ensembl"/>
        </authorList>
    </citation>
    <scope>IDENTIFICATION</scope>
</reference>
<proteinExistence type="inferred from homology"/>
<protein>
    <recommendedName>
        <fullName evidence="2">N-acetylglucosaminylphosphatidylinositol deacetylase</fullName>
        <ecNumber evidence="2">3.5.1.89</ecNumber>
    </recommendedName>
</protein>
<dbReference type="Pfam" id="PF02585">
    <property type="entry name" value="PIG-L"/>
    <property type="match status" value="1"/>
</dbReference>
<accession>A0A8C7ZTG8</accession>
<dbReference type="AlphaFoldDB" id="A0A8C7ZTG8"/>
<keyword evidence="3" id="KW-0472">Membrane</keyword>
<dbReference type="GO" id="GO:0000225">
    <property type="term" value="F:N-acetylglucosaminylphosphatidylinositol deacetylase activity"/>
    <property type="evidence" value="ECO:0007669"/>
    <property type="project" value="UniProtKB-EC"/>
</dbReference>
<dbReference type="UniPathway" id="UPA00196"/>
<name>A0A8C7ZTG8_9TELE</name>
<evidence type="ECO:0000256" key="3">
    <source>
        <dbReference type="SAM" id="Phobius"/>
    </source>
</evidence>
<dbReference type="SUPFAM" id="SSF102588">
    <property type="entry name" value="LmbE-like"/>
    <property type="match status" value="1"/>
</dbReference>
<sequence>MYVYLVVFVILSYLVCIRYIYLQHRRTLVKSLKYVMKISADRELNNANVTALIVTAHPDDECMFFAPTIIRLRELNVSVHLLCLSEGNYYNQGPQRHRELVSSCAVLGIPNSRITIIDDEKLPDDPKAEWSTALISSVVAKHLRAHTFNLVLTFDGSGVSGHANHVAIDKAIRHLVSTGEVPNECTFLSLVTVGLFRKYFSFLELPLSWLLPSHFCFLVGSEGYKQAKVSSLLTLKERDVMRLWRVCAEEVGSPGFKLGLSCSLPGRHAVSCLSALVVSPPLHRLLTLHVCKHIPGDSTGTKDHQNLLKAHLCVTLKLKSTAWLL</sequence>
<dbReference type="Gene3D" id="3.40.50.10320">
    <property type="entry name" value="LmbE-like"/>
    <property type="match status" value="1"/>
</dbReference>
<dbReference type="PANTHER" id="PTHR12993:SF11">
    <property type="entry name" value="N-ACETYLGLUCOSAMINYL-PHOSPHATIDYLINOSITOL DE-N-ACETYLASE"/>
    <property type="match status" value="1"/>
</dbReference>
<dbReference type="GO" id="GO:0016020">
    <property type="term" value="C:membrane"/>
    <property type="evidence" value="ECO:0007669"/>
    <property type="project" value="GOC"/>
</dbReference>
<dbReference type="GO" id="GO:0006506">
    <property type="term" value="P:GPI anchor biosynthetic process"/>
    <property type="evidence" value="ECO:0007669"/>
    <property type="project" value="UniProtKB-UniPathway"/>
</dbReference>
<feature type="transmembrane region" description="Helical" evidence="3">
    <location>
        <begin position="6"/>
        <end position="22"/>
    </location>
</feature>
<evidence type="ECO:0000313" key="5">
    <source>
        <dbReference type="Proteomes" id="UP000694383"/>
    </source>
</evidence>
<comment type="similarity">
    <text evidence="1">Belongs to the PIGL family.</text>
</comment>
<evidence type="ECO:0000256" key="1">
    <source>
        <dbReference type="ARBA" id="ARBA00006066"/>
    </source>
</evidence>
<keyword evidence="3" id="KW-0812">Transmembrane</keyword>
<dbReference type="GeneTree" id="ENSGT00390000018434"/>
<dbReference type="Proteomes" id="UP000694383">
    <property type="component" value="Unplaced"/>
</dbReference>
<dbReference type="GO" id="GO:0005783">
    <property type="term" value="C:endoplasmic reticulum"/>
    <property type="evidence" value="ECO:0007669"/>
    <property type="project" value="TreeGrafter"/>
</dbReference>
<evidence type="ECO:0000313" key="4">
    <source>
        <dbReference type="Ensembl" id="ENSOSIP00000046645.1"/>
    </source>
</evidence>
<keyword evidence="5" id="KW-1185">Reference proteome</keyword>
<reference evidence="4" key="2">
    <citation type="submission" date="2025-09" db="UniProtKB">
        <authorList>
            <consortium name="Ensembl"/>
        </authorList>
    </citation>
    <scope>IDENTIFICATION</scope>
</reference>
<organism evidence="4 5">
    <name type="scientific">Oryzias sinensis</name>
    <name type="common">Chinese medaka</name>
    <dbReference type="NCBI Taxonomy" id="183150"/>
    <lineage>
        <taxon>Eukaryota</taxon>
        <taxon>Metazoa</taxon>
        <taxon>Chordata</taxon>
        <taxon>Craniata</taxon>
        <taxon>Vertebrata</taxon>
        <taxon>Euteleostomi</taxon>
        <taxon>Actinopterygii</taxon>
        <taxon>Neopterygii</taxon>
        <taxon>Teleostei</taxon>
        <taxon>Neoteleostei</taxon>
        <taxon>Acanthomorphata</taxon>
        <taxon>Ovalentaria</taxon>
        <taxon>Atherinomorphae</taxon>
        <taxon>Beloniformes</taxon>
        <taxon>Adrianichthyidae</taxon>
        <taxon>Oryziinae</taxon>
        <taxon>Oryzias</taxon>
    </lineage>
</organism>
<dbReference type="InterPro" id="IPR003737">
    <property type="entry name" value="GlcNAc_PI_deacetylase-related"/>
</dbReference>
<dbReference type="Ensembl" id="ENSOSIT00000049023.1">
    <property type="protein sequence ID" value="ENSOSIP00000046645.1"/>
    <property type="gene ID" value="ENSOSIG00000022090.1"/>
</dbReference>
<evidence type="ECO:0000256" key="2">
    <source>
        <dbReference type="ARBA" id="ARBA00012176"/>
    </source>
</evidence>
<dbReference type="PANTHER" id="PTHR12993">
    <property type="entry name" value="N-ACETYLGLUCOSAMINYL-PHOSPHATIDYLINOSITOL DE-N-ACETYLASE-RELATED"/>
    <property type="match status" value="1"/>
</dbReference>
<dbReference type="EC" id="3.5.1.89" evidence="2"/>